<feature type="compositionally biased region" description="Low complexity" evidence="1">
    <location>
        <begin position="62"/>
        <end position="73"/>
    </location>
</feature>
<feature type="compositionally biased region" description="Basic residues" evidence="1">
    <location>
        <begin position="48"/>
        <end position="59"/>
    </location>
</feature>
<evidence type="ECO:0000256" key="2">
    <source>
        <dbReference type="SAM" id="SignalP"/>
    </source>
</evidence>
<feature type="compositionally biased region" description="Low complexity" evidence="1">
    <location>
        <begin position="32"/>
        <end position="47"/>
    </location>
</feature>
<dbReference type="Proteomes" id="UP001240697">
    <property type="component" value="Chromosome"/>
</dbReference>
<feature type="signal peptide" evidence="2">
    <location>
        <begin position="1"/>
        <end position="26"/>
    </location>
</feature>
<keyword evidence="4" id="KW-1185">Reference proteome</keyword>
<feature type="compositionally biased region" description="Basic and acidic residues" evidence="1">
    <location>
        <begin position="74"/>
        <end position="87"/>
    </location>
</feature>
<evidence type="ECO:0000313" key="3">
    <source>
        <dbReference type="EMBL" id="WHS67421.1"/>
    </source>
</evidence>
<feature type="chain" id="PRO_5046290299" evidence="2">
    <location>
        <begin position="27"/>
        <end position="139"/>
    </location>
</feature>
<dbReference type="RefSeq" id="WP_283488454.1">
    <property type="nucleotide sequence ID" value="NZ_CP125947.1"/>
</dbReference>
<proteinExistence type="predicted"/>
<protein>
    <submittedName>
        <fullName evidence="3">Uncharacterized protein</fullName>
    </submittedName>
</protein>
<name>A0ABY8SYU7_9BURK</name>
<feature type="region of interest" description="Disordered" evidence="1">
    <location>
        <begin position="32"/>
        <end position="87"/>
    </location>
</feature>
<sequence length="139" mass="14691">MVHSAMRILQLALGAAVLIAAGFANAQTPAAPEAAQDAAKPAAAAMKKQAHKHHRHHRHDANPAAREAAAAKAEAQRGRLDDGKGPDQYERNAFARCAVFKTDIDRQACAERVKQGAVSGSVKEGGILRESTVEVPVNQ</sequence>
<evidence type="ECO:0000256" key="1">
    <source>
        <dbReference type="SAM" id="MobiDB-lite"/>
    </source>
</evidence>
<accession>A0ABY8SYU7</accession>
<gene>
    <name evidence="3" type="ORF">QMY55_10040</name>
</gene>
<evidence type="ECO:0000313" key="4">
    <source>
        <dbReference type="Proteomes" id="UP001240697"/>
    </source>
</evidence>
<keyword evidence="2" id="KW-0732">Signal</keyword>
<organism evidence="3 4">
    <name type="scientific">Comamonas resistens</name>
    <dbReference type="NCBI Taxonomy" id="3046670"/>
    <lineage>
        <taxon>Bacteria</taxon>
        <taxon>Pseudomonadati</taxon>
        <taxon>Pseudomonadota</taxon>
        <taxon>Betaproteobacteria</taxon>
        <taxon>Burkholderiales</taxon>
        <taxon>Comamonadaceae</taxon>
        <taxon>Comamonas</taxon>
    </lineage>
</organism>
<reference evidence="3 4" key="1">
    <citation type="submission" date="2023-05" db="EMBL/GenBank/DDBJ databases">
        <authorList>
            <person name="Yin Y."/>
            <person name="Lu Z."/>
        </authorList>
    </citation>
    <scope>NUCLEOTIDE SEQUENCE [LARGE SCALE GENOMIC DNA]</scope>
    <source>
        <strain evidence="3 4">ZM22</strain>
    </source>
</reference>
<dbReference type="EMBL" id="CP125947">
    <property type="protein sequence ID" value="WHS67421.1"/>
    <property type="molecule type" value="Genomic_DNA"/>
</dbReference>